<dbReference type="GO" id="GO:0016747">
    <property type="term" value="F:acyltransferase activity, transferring groups other than amino-acyl groups"/>
    <property type="evidence" value="ECO:0007669"/>
    <property type="project" value="InterPro"/>
</dbReference>
<reference evidence="2 3" key="1">
    <citation type="submission" date="2020-08" db="EMBL/GenBank/DDBJ databases">
        <title>Sequencing the genomes of 1000 actinobacteria strains.</title>
        <authorList>
            <person name="Klenk H.-P."/>
        </authorList>
    </citation>
    <scope>NUCLEOTIDE SEQUENCE [LARGE SCALE GENOMIC DNA]</scope>
    <source>
        <strain evidence="2 3">DSM 41654</strain>
    </source>
</reference>
<dbReference type="InterPro" id="IPR000182">
    <property type="entry name" value="GNAT_dom"/>
</dbReference>
<dbReference type="EMBL" id="JACHJV010000001">
    <property type="protein sequence ID" value="MBB4924979.1"/>
    <property type="molecule type" value="Genomic_DNA"/>
</dbReference>
<dbReference type="AlphaFoldDB" id="A0A7W7R4D7"/>
<feature type="domain" description="N-acetyltransferase" evidence="1">
    <location>
        <begin position="15"/>
        <end position="185"/>
    </location>
</feature>
<keyword evidence="3" id="KW-1185">Reference proteome</keyword>
<gene>
    <name evidence="2" type="ORF">FHR34_003972</name>
</gene>
<dbReference type="Gene3D" id="3.40.630.30">
    <property type="match status" value="1"/>
</dbReference>
<accession>A0A7W7R4D7</accession>
<protein>
    <submittedName>
        <fullName evidence="2">Ribosomal protein S18 acetylase RimI-like enzyme</fullName>
    </submittedName>
</protein>
<dbReference type="Proteomes" id="UP000540506">
    <property type="component" value="Unassembled WGS sequence"/>
</dbReference>
<dbReference type="PROSITE" id="PS51186">
    <property type="entry name" value="GNAT"/>
    <property type="match status" value="1"/>
</dbReference>
<dbReference type="InterPro" id="IPR016181">
    <property type="entry name" value="Acyl_CoA_acyltransferase"/>
</dbReference>
<dbReference type="CDD" id="cd04301">
    <property type="entry name" value="NAT_SF"/>
    <property type="match status" value="1"/>
</dbReference>
<keyword evidence="2" id="KW-0689">Ribosomal protein</keyword>
<dbReference type="PANTHER" id="PTHR43617">
    <property type="entry name" value="L-AMINO ACID N-ACETYLTRANSFERASE"/>
    <property type="match status" value="1"/>
</dbReference>
<dbReference type="RefSeq" id="WP_184936840.1">
    <property type="nucleotide sequence ID" value="NZ_JACHJV010000001.1"/>
</dbReference>
<name>A0A7W7R4D7_KITKI</name>
<sequence>MTDSAVPSRTDSLIVSIREGGPDDASAVALLHAESWRTAYAGIVPAAVLADGLVEQRGELWAIRLTVDYGDPAATPALLLAEQADGELVGFGYLVPQTDGRVLLDNLHVRPGLTGAGIGAALLRAVRTWTARTHPGAPLYLEVLRDNHRAVAFYERAGGVRTGEGWAPFPGVGELPEYEYTWAQP</sequence>
<evidence type="ECO:0000313" key="3">
    <source>
        <dbReference type="Proteomes" id="UP000540506"/>
    </source>
</evidence>
<dbReference type="SUPFAM" id="SSF55729">
    <property type="entry name" value="Acyl-CoA N-acyltransferases (Nat)"/>
    <property type="match status" value="1"/>
</dbReference>
<dbReference type="GO" id="GO:0005840">
    <property type="term" value="C:ribosome"/>
    <property type="evidence" value="ECO:0007669"/>
    <property type="project" value="UniProtKB-KW"/>
</dbReference>
<evidence type="ECO:0000259" key="1">
    <source>
        <dbReference type="PROSITE" id="PS51186"/>
    </source>
</evidence>
<organism evidence="2 3">
    <name type="scientific">Kitasatospora kifunensis</name>
    <name type="common">Streptomyces kifunensis</name>
    <dbReference type="NCBI Taxonomy" id="58351"/>
    <lineage>
        <taxon>Bacteria</taxon>
        <taxon>Bacillati</taxon>
        <taxon>Actinomycetota</taxon>
        <taxon>Actinomycetes</taxon>
        <taxon>Kitasatosporales</taxon>
        <taxon>Streptomycetaceae</taxon>
        <taxon>Kitasatospora</taxon>
    </lineage>
</organism>
<proteinExistence type="predicted"/>
<dbReference type="Pfam" id="PF00583">
    <property type="entry name" value="Acetyltransf_1"/>
    <property type="match status" value="1"/>
</dbReference>
<keyword evidence="2" id="KW-0687">Ribonucleoprotein</keyword>
<dbReference type="InterPro" id="IPR050276">
    <property type="entry name" value="MshD_Acetyltransferase"/>
</dbReference>
<evidence type="ECO:0000313" key="2">
    <source>
        <dbReference type="EMBL" id="MBB4924979.1"/>
    </source>
</evidence>
<comment type="caution">
    <text evidence="2">The sequence shown here is derived from an EMBL/GenBank/DDBJ whole genome shotgun (WGS) entry which is preliminary data.</text>
</comment>